<reference evidence="6 7" key="1">
    <citation type="submission" date="2023-01" db="EMBL/GenBank/DDBJ databases">
        <title>Analysis of 21 Apiospora genomes using comparative genomics revels a genus with tremendous synthesis potential of carbohydrate active enzymes and secondary metabolites.</title>
        <authorList>
            <person name="Sorensen T."/>
        </authorList>
    </citation>
    <scope>NUCLEOTIDE SEQUENCE [LARGE SCALE GENOMIC DNA]</scope>
    <source>
        <strain evidence="6 7">CBS 83171</strain>
    </source>
</reference>
<dbReference type="SUPFAM" id="SSF53335">
    <property type="entry name" value="S-adenosyl-L-methionine-dependent methyltransferases"/>
    <property type="match status" value="1"/>
</dbReference>
<dbReference type="EMBL" id="JAQQWM010000008">
    <property type="protein sequence ID" value="KAK8054093.1"/>
    <property type="molecule type" value="Genomic_DNA"/>
</dbReference>
<evidence type="ECO:0000313" key="7">
    <source>
        <dbReference type="Proteomes" id="UP001446871"/>
    </source>
</evidence>
<gene>
    <name evidence="6" type="ORF">PG996_013394</name>
</gene>
<evidence type="ECO:0000256" key="4">
    <source>
        <dbReference type="ARBA" id="ARBA00022691"/>
    </source>
</evidence>
<protein>
    <recommendedName>
        <fullName evidence="1">DNA (cytosine-5-)-methyltransferase</fullName>
        <ecNumber evidence="1">2.1.1.37</ecNumber>
    </recommendedName>
</protein>
<name>A0ABR1U806_9PEZI</name>
<keyword evidence="7" id="KW-1185">Reference proteome</keyword>
<dbReference type="Pfam" id="PF00145">
    <property type="entry name" value="DNA_methylase"/>
    <property type="match status" value="2"/>
</dbReference>
<comment type="similarity">
    <text evidence="5">Belongs to the class I-like SAM-binding methyltransferase superfamily. C5-methyltransferase family.</text>
</comment>
<accession>A0ABR1U806</accession>
<evidence type="ECO:0000256" key="1">
    <source>
        <dbReference type="ARBA" id="ARBA00011975"/>
    </source>
</evidence>
<dbReference type="PANTHER" id="PTHR10629:SF52">
    <property type="entry name" value="DNA (CYTOSINE-5)-METHYLTRANSFERASE 1"/>
    <property type="match status" value="1"/>
</dbReference>
<keyword evidence="4 5" id="KW-0949">S-adenosyl-L-methionine</keyword>
<dbReference type="EC" id="2.1.1.37" evidence="1"/>
<dbReference type="InterPro" id="IPR029063">
    <property type="entry name" value="SAM-dependent_MTases_sf"/>
</dbReference>
<evidence type="ECO:0000256" key="5">
    <source>
        <dbReference type="PROSITE-ProRule" id="PRU01016"/>
    </source>
</evidence>
<dbReference type="PROSITE" id="PS51679">
    <property type="entry name" value="SAM_MT_C5"/>
    <property type="match status" value="1"/>
</dbReference>
<dbReference type="Proteomes" id="UP001446871">
    <property type="component" value="Unassembled WGS sequence"/>
</dbReference>
<sequence length="580" mass="65715">MARRFFIPDDANVIDLDGDDDDEKILHEVEMVIDLTSDDDGHRPFPNPALLLNPQRGENLILHNGFYIHIGDHVEVVPVADSLEAQFLRVTTIGGGFIRGLPLTRARRLNGMLHKKRNEVCLIIDTAHGDLRLEEEQATVNVPLQHVVKPRDLIYTNAHYPAHKNRLAEGESVLPAEENGRLVCRWKYKRVWLNLNKRQEGKPSKESALFHLGAEDVTDPKYRVSDRKRYHNWRRDSIEETLGVWASNPNGRGQRYSFGDLFCGAGGASSGGRRAGLDVRMGCDKDKAACNTYEANFPLTELLEMDINTVLTSGAFGRLPKLDIVHLSPPCQTLSPAHTRVGRNDQENDAALFAVHDIVPQARARVFTMEETFGIMAQKHEEFFRKLIQCFTVWNYSVRWTVVDLRNWGVPMRRLRFLMIVSCPGEPLPEFPKNTHAENGADGLKPWVTYDNSHVVLLNDILQPQFPRWNPNIVLSRTITCAGTQGGKAGDYHHDGKRKWTCRELATLASFPTNYRFTGQITAQKRQIGNVFPLRLPMERIDQARRRQAPVQAMVVDVDDDGNNIIVIDDDDDDDVIMLG</sequence>
<evidence type="ECO:0000313" key="6">
    <source>
        <dbReference type="EMBL" id="KAK8054093.1"/>
    </source>
</evidence>
<dbReference type="InterPro" id="IPR001525">
    <property type="entry name" value="C5_MeTfrase"/>
</dbReference>
<keyword evidence="2 5" id="KW-0489">Methyltransferase</keyword>
<dbReference type="PANTHER" id="PTHR10629">
    <property type="entry name" value="CYTOSINE-SPECIFIC METHYLTRANSFERASE"/>
    <property type="match status" value="1"/>
</dbReference>
<comment type="caution">
    <text evidence="6">The sequence shown here is derived from an EMBL/GenBank/DDBJ whole genome shotgun (WGS) entry which is preliminary data.</text>
</comment>
<proteinExistence type="inferred from homology"/>
<evidence type="ECO:0000256" key="2">
    <source>
        <dbReference type="ARBA" id="ARBA00022603"/>
    </source>
</evidence>
<keyword evidence="3 5" id="KW-0808">Transferase</keyword>
<organism evidence="6 7">
    <name type="scientific">Apiospora saccharicola</name>
    <dbReference type="NCBI Taxonomy" id="335842"/>
    <lineage>
        <taxon>Eukaryota</taxon>
        <taxon>Fungi</taxon>
        <taxon>Dikarya</taxon>
        <taxon>Ascomycota</taxon>
        <taxon>Pezizomycotina</taxon>
        <taxon>Sordariomycetes</taxon>
        <taxon>Xylariomycetidae</taxon>
        <taxon>Amphisphaeriales</taxon>
        <taxon>Apiosporaceae</taxon>
        <taxon>Apiospora</taxon>
    </lineage>
</organism>
<dbReference type="Gene3D" id="3.40.50.150">
    <property type="entry name" value="Vaccinia Virus protein VP39"/>
    <property type="match status" value="1"/>
</dbReference>
<dbReference type="Gene3D" id="3.90.120.10">
    <property type="entry name" value="DNA Methylase, subunit A, domain 2"/>
    <property type="match status" value="1"/>
</dbReference>
<dbReference type="InterPro" id="IPR050390">
    <property type="entry name" value="C5-Methyltransferase"/>
</dbReference>
<evidence type="ECO:0000256" key="3">
    <source>
        <dbReference type="ARBA" id="ARBA00022679"/>
    </source>
</evidence>
<feature type="active site" evidence="5">
    <location>
        <position position="331"/>
    </location>
</feature>